<evidence type="ECO:0000313" key="1">
    <source>
        <dbReference type="EMBL" id="TFY71397.1"/>
    </source>
</evidence>
<keyword evidence="2" id="KW-1185">Reference proteome</keyword>
<dbReference type="Gene3D" id="1.25.40.10">
    <property type="entry name" value="Tetratricopeptide repeat domain"/>
    <property type="match status" value="1"/>
</dbReference>
<dbReference type="Proteomes" id="UP000298327">
    <property type="component" value="Unassembled WGS sequence"/>
</dbReference>
<dbReference type="InterPro" id="IPR011990">
    <property type="entry name" value="TPR-like_helical_dom_sf"/>
</dbReference>
<organism evidence="1 2">
    <name type="scientific">Dentipellis fragilis</name>
    <dbReference type="NCBI Taxonomy" id="205917"/>
    <lineage>
        <taxon>Eukaryota</taxon>
        <taxon>Fungi</taxon>
        <taxon>Dikarya</taxon>
        <taxon>Basidiomycota</taxon>
        <taxon>Agaricomycotina</taxon>
        <taxon>Agaricomycetes</taxon>
        <taxon>Russulales</taxon>
        <taxon>Hericiaceae</taxon>
        <taxon>Dentipellis</taxon>
    </lineage>
</organism>
<evidence type="ECO:0000313" key="2">
    <source>
        <dbReference type="Proteomes" id="UP000298327"/>
    </source>
</evidence>
<comment type="caution">
    <text evidence="1">The sequence shown here is derived from an EMBL/GenBank/DDBJ whole genome shotgun (WGS) entry which is preliminary data.</text>
</comment>
<dbReference type="AlphaFoldDB" id="A0A4Y9ZBN5"/>
<gene>
    <name evidence="1" type="ORF">EVG20_g1601</name>
</gene>
<dbReference type="SUPFAM" id="SSF48452">
    <property type="entry name" value="TPR-like"/>
    <property type="match status" value="1"/>
</dbReference>
<name>A0A4Y9ZBN5_9AGAM</name>
<reference evidence="1 2" key="1">
    <citation type="submission" date="2019-02" db="EMBL/GenBank/DDBJ databases">
        <title>Genome sequencing of the rare red list fungi Dentipellis fragilis.</title>
        <authorList>
            <person name="Buettner E."/>
            <person name="Kellner H."/>
        </authorList>
    </citation>
    <scope>NUCLEOTIDE SEQUENCE [LARGE SCALE GENOMIC DNA]</scope>
    <source>
        <strain evidence="1 2">DSM 105465</strain>
    </source>
</reference>
<accession>A0A4Y9ZBN5</accession>
<sequence length="353" mass="40198">MGGWDTNVLMDVIKNLPPDPHTGDLEPRNMTRYLQDNAHRPEIQRLLQNCISMNQNIRSKDISSFDFSSLNVGPEIVWIIDIVYAGKLDRAGIERDPDDPNLLPSFQLTCSNVDNRLNNRLFEMFFGNLPTSDQVLQFIKRAIAAPIPPFRPALPTAFHLRRRLEPHMSVLRPFLDSLPAPFAYQLETPEMEEVLTSAAAQGRDEAFARRDRAAAIKAYSAAIQYLDDVLDNTSGNPDVEQRLERLVAVVCANRAAAYLLEGEGRDAEMALIDGRVAEDRDPTYIKGYYRETRALEILGELKLAQECIERGLARPEFRDNEGFREELARLRRLQPNPPETTMWRNVHRSRNVG</sequence>
<dbReference type="OrthoDB" id="2942533at2759"/>
<dbReference type="EMBL" id="SEOQ01000053">
    <property type="protein sequence ID" value="TFY71397.1"/>
    <property type="molecule type" value="Genomic_DNA"/>
</dbReference>
<protein>
    <submittedName>
        <fullName evidence="1">Uncharacterized protein</fullName>
    </submittedName>
</protein>
<dbReference type="STRING" id="205917.A0A4Y9ZBN5"/>
<proteinExistence type="predicted"/>